<name>A0A1I5DJN5_9BACT</name>
<reference evidence="4" key="1">
    <citation type="submission" date="2016-10" db="EMBL/GenBank/DDBJ databases">
        <authorList>
            <person name="Varghese N."/>
            <person name="Submissions S."/>
        </authorList>
    </citation>
    <scope>NUCLEOTIDE SEQUENCE [LARGE SCALE GENOMIC DNA]</scope>
    <source>
        <strain evidence="4">DSM 15282</strain>
    </source>
</reference>
<gene>
    <name evidence="3" type="ORF">SAMN04488519_10346</name>
</gene>
<protein>
    <submittedName>
        <fullName evidence="3">Peptidase family M23</fullName>
    </submittedName>
</protein>
<dbReference type="EMBL" id="FOVW01000003">
    <property type="protein sequence ID" value="SFN99484.1"/>
    <property type="molecule type" value="Genomic_DNA"/>
</dbReference>
<feature type="domain" description="M23ase beta-sheet core" evidence="2">
    <location>
        <begin position="143"/>
        <end position="239"/>
    </location>
</feature>
<dbReference type="Proteomes" id="UP000199564">
    <property type="component" value="Unassembled WGS sequence"/>
</dbReference>
<dbReference type="Pfam" id="PF01551">
    <property type="entry name" value="Peptidase_M23"/>
    <property type="match status" value="1"/>
</dbReference>
<dbReference type="AlphaFoldDB" id="A0A1I5DJN5"/>
<proteinExistence type="predicted"/>
<dbReference type="RefSeq" id="WP_091651107.1">
    <property type="nucleotide sequence ID" value="NZ_FOVW01000003.1"/>
</dbReference>
<keyword evidence="4" id="KW-1185">Reference proteome</keyword>
<feature type="chain" id="PRO_5011796643" evidence="1">
    <location>
        <begin position="19"/>
        <end position="296"/>
    </location>
</feature>
<evidence type="ECO:0000313" key="3">
    <source>
        <dbReference type="EMBL" id="SFN99484.1"/>
    </source>
</evidence>
<evidence type="ECO:0000256" key="1">
    <source>
        <dbReference type="SAM" id="SignalP"/>
    </source>
</evidence>
<feature type="signal peptide" evidence="1">
    <location>
        <begin position="1"/>
        <end position="18"/>
    </location>
</feature>
<accession>A0A1I5DJN5</accession>
<dbReference type="STRING" id="226506.SAMN04488519_10346"/>
<organism evidence="3 4">
    <name type="scientific">Algoriphagus ornithinivorans</name>
    <dbReference type="NCBI Taxonomy" id="226506"/>
    <lineage>
        <taxon>Bacteria</taxon>
        <taxon>Pseudomonadati</taxon>
        <taxon>Bacteroidota</taxon>
        <taxon>Cytophagia</taxon>
        <taxon>Cytophagales</taxon>
        <taxon>Cyclobacteriaceae</taxon>
        <taxon>Algoriphagus</taxon>
    </lineage>
</organism>
<dbReference type="Gene3D" id="2.70.70.10">
    <property type="entry name" value="Glucose Permease (Domain IIA)"/>
    <property type="match status" value="1"/>
</dbReference>
<dbReference type="InterPro" id="IPR011055">
    <property type="entry name" value="Dup_hybrid_motif"/>
</dbReference>
<keyword evidence="1" id="KW-0732">Signal</keyword>
<evidence type="ECO:0000313" key="4">
    <source>
        <dbReference type="Proteomes" id="UP000199564"/>
    </source>
</evidence>
<evidence type="ECO:0000259" key="2">
    <source>
        <dbReference type="Pfam" id="PF01551"/>
    </source>
</evidence>
<dbReference type="InterPro" id="IPR016047">
    <property type="entry name" value="M23ase_b-sheet_dom"/>
</dbReference>
<sequence length="296" mass="33155">MRILFASFFLFIFSSSFAQITVESERDSDGNVQIYATNSSLIPYTIQFEFSNLQNLSPTGGTYALGVANPGKSKVATLKKVNANQGTNFSFKYTYLKGNIYAKSKTEPVYLIPVEEGVKVLGGKMTHIENRIRSEANNDTYVGVSFRFDDEVEIVAPRKGVIVDMNMDLIEGKENLAFTREENYIEIYHEDGTWTKLMVLKGGSQKVKLGQEVFPGDVLAISGGENYENGRHIRMTVTKIEKDNLGKLKYMVEPVKFWIAGKGTAVESSSSFEVEHPKELITAEMSKRELKAYEGK</sequence>